<feature type="transmembrane region" description="Helical" evidence="7">
    <location>
        <begin position="62"/>
        <end position="80"/>
    </location>
</feature>
<feature type="transmembrane region" description="Helical" evidence="7">
    <location>
        <begin position="27"/>
        <end position="50"/>
    </location>
</feature>
<dbReference type="GO" id="GO:0051301">
    <property type="term" value="P:cell division"/>
    <property type="evidence" value="ECO:0007669"/>
    <property type="project" value="UniProtKB-KW"/>
</dbReference>
<keyword evidence="9" id="KW-1185">Reference proteome</keyword>
<comment type="subcellular location">
    <subcellularLocation>
        <location evidence="7">Cell membrane</location>
        <topology evidence="7">Multi-pass membrane protein</topology>
    </subcellularLocation>
</comment>
<name>A0ABN3TW33_9ACTN</name>
<evidence type="ECO:0000313" key="8">
    <source>
        <dbReference type="EMBL" id="GAA2718835.1"/>
    </source>
</evidence>
<organism evidence="8 9">
    <name type="scientific">Actinocorallia aurantiaca</name>
    <dbReference type="NCBI Taxonomy" id="46204"/>
    <lineage>
        <taxon>Bacteria</taxon>
        <taxon>Bacillati</taxon>
        <taxon>Actinomycetota</taxon>
        <taxon>Actinomycetes</taxon>
        <taxon>Streptosporangiales</taxon>
        <taxon>Thermomonosporaceae</taxon>
        <taxon>Actinocorallia</taxon>
    </lineage>
</organism>
<evidence type="ECO:0000256" key="1">
    <source>
        <dbReference type="ARBA" id="ARBA00022475"/>
    </source>
</evidence>
<evidence type="ECO:0000256" key="3">
    <source>
        <dbReference type="ARBA" id="ARBA00022692"/>
    </source>
</evidence>
<evidence type="ECO:0000256" key="7">
    <source>
        <dbReference type="HAMAP-Rule" id="MF_00631"/>
    </source>
</evidence>
<proteinExistence type="inferred from homology"/>
<keyword evidence="2 7" id="KW-0132">Cell division</keyword>
<keyword evidence="5 7" id="KW-0472">Membrane</keyword>
<dbReference type="Proteomes" id="UP001501842">
    <property type="component" value="Unassembled WGS sequence"/>
</dbReference>
<keyword evidence="6 7" id="KW-0131">Cell cycle</keyword>
<evidence type="ECO:0000256" key="4">
    <source>
        <dbReference type="ARBA" id="ARBA00022989"/>
    </source>
</evidence>
<comment type="caution">
    <text evidence="8">The sequence shown here is derived from an EMBL/GenBank/DDBJ whole genome shotgun (WGS) entry which is preliminary data.</text>
</comment>
<gene>
    <name evidence="7 8" type="primary">crgA</name>
    <name evidence="8" type="ORF">GCM10010439_02780</name>
</gene>
<reference evidence="8 9" key="1">
    <citation type="journal article" date="2019" name="Int. J. Syst. Evol. Microbiol.">
        <title>The Global Catalogue of Microorganisms (GCM) 10K type strain sequencing project: providing services to taxonomists for standard genome sequencing and annotation.</title>
        <authorList>
            <consortium name="The Broad Institute Genomics Platform"/>
            <consortium name="The Broad Institute Genome Sequencing Center for Infectious Disease"/>
            <person name="Wu L."/>
            <person name="Ma J."/>
        </authorList>
    </citation>
    <scope>NUCLEOTIDE SEQUENCE [LARGE SCALE GENOMIC DNA]</scope>
    <source>
        <strain evidence="8 9">JCM 8201</strain>
    </source>
</reference>
<keyword evidence="1 7" id="KW-1003">Cell membrane</keyword>
<dbReference type="HAMAP" id="MF_00631">
    <property type="entry name" value="CrgA"/>
    <property type="match status" value="1"/>
</dbReference>
<evidence type="ECO:0000256" key="5">
    <source>
        <dbReference type="ARBA" id="ARBA00023136"/>
    </source>
</evidence>
<sequence>MAKSKTRKKAVYTPPVRAEKAAVTPRWLVPVMLAAWLIGLGWIATYYVGASTGSDVPLISDLGNWNLGIGFTLIIFGVILSTKWR</sequence>
<evidence type="ECO:0000313" key="9">
    <source>
        <dbReference type="Proteomes" id="UP001501842"/>
    </source>
</evidence>
<comment type="similarity">
    <text evidence="7">Belongs to the CrgA family.</text>
</comment>
<protein>
    <recommendedName>
        <fullName evidence="7">Cell division protein CrgA</fullName>
    </recommendedName>
</protein>
<comment type="function">
    <text evidence="7">Involved in cell division.</text>
</comment>
<dbReference type="EMBL" id="BAAATZ010000002">
    <property type="protein sequence ID" value="GAA2718835.1"/>
    <property type="molecule type" value="Genomic_DNA"/>
</dbReference>
<dbReference type="InterPro" id="IPR009619">
    <property type="entry name" value="CrgA"/>
</dbReference>
<dbReference type="Pfam" id="PF06781">
    <property type="entry name" value="CrgA"/>
    <property type="match status" value="1"/>
</dbReference>
<keyword evidence="4 7" id="KW-1133">Transmembrane helix</keyword>
<evidence type="ECO:0000256" key="6">
    <source>
        <dbReference type="ARBA" id="ARBA00023306"/>
    </source>
</evidence>
<keyword evidence="3 7" id="KW-0812">Transmembrane</keyword>
<accession>A0ABN3TW33</accession>
<dbReference type="RefSeq" id="WP_344448208.1">
    <property type="nucleotide sequence ID" value="NZ_BAAATZ010000002.1"/>
</dbReference>
<evidence type="ECO:0000256" key="2">
    <source>
        <dbReference type="ARBA" id="ARBA00022618"/>
    </source>
</evidence>